<dbReference type="Proteomes" id="UP000468650">
    <property type="component" value="Unassembled WGS sequence"/>
</dbReference>
<dbReference type="OrthoDB" id="1488838at2"/>
<evidence type="ECO:0000313" key="4">
    <source>
        <dbReference type="EMBL" id="KAB2806813.1"/>
    </source>
</evidence>
<name>A0A6N6RDH6_9FLAO</name>
<accession>A0A6N6RDH6</accession>
<keyword evidence="5" id="KW-1185">Reference proteome</keyword>
<dbReference type="AlphaFoldDB" id="A0A6N6RDH6"/>
<dbReference type="RefSeq" id="WP_151668329.1">
    <property type="nucleotide sequence ID" value="NZ_WBVO01000013.1"/>
</dbReference>
<evidence type="ECO:0000313" key="5">
    <source>
        <dbReference type="Proteomes" id="UP000468650"/>
    </source>
</evidence>
<dbReference type="EMBL" id="WBVO01000013">
    <property type="protein sequence ID" value="KAB2806813.1"/>
    <property type="molecule type" value="Genomic_DNA"/>
</dbReference>
<organism evidence="4 5">
    <name type="scientific">Phaeocystidibacter luteus</name>
    <dbReference type="NCBI Taxonomy" id="911197"/>
    <lineage>
        <taxon>Bacteria</taxon>
        <taxon>Pseudomonadati</taxon>
        <taxon>Bacteroidota</taxon>
        <taxon>Flavobacteriia</taxon>
        <taxon>Flavobacteriales</taxon>
        <taxon>Phaeocystidibacteraceae</taxon>
        <taxon>Phaeocystidibacter</taxon>
    </lineage>
</organism>
<feature type="domain" description="Secretion system C-terminal sorting" evidence="3">
    <location>
        <begin position="525"/>
        <end position="592"/>
    </location>
</feature>
<keyword evidence="1 2" id="KW-0732">Signal</keyword>
<evidence type="ECO:0000256" key="2">
    <source>
        <dbReference type="SAM" id="SignalP"/>
    </source>
</evidence>
<protein>
    <submittedName>
        <fullName evidence="4">T9SS type A sorting domain-containing protein</fullName>
    </submittedName>
</protein>
<feature type="chain" id="PRO_5026875168" evidence="2">
    <location>
        <begin position="19"/>
        <end position="595"/>
    </location>
</feature>
<evidence type="ECO:0000256" key="1">
    <source>
        <dbReference type="ARBA" id="ARBA00022729"/>
    </source>
</evidence>
<dbReference type="InterPro" id="IPR026444">
    <property type="entry name" value="Secre_tail"/>
</dbReference>
<gene>
    <name evidence="4" type="ORF">F8C67_13170</name>
</gene>
<proteinExistence type="predicted"/>
<reference evidence="4 5" key="1">
    <citation type="submission" date="2019-09" db="EMBL/GenBank/DDBJ databases">
        <title>Genomes of family Cryomorphaceae.</title>
        <authorList>
            <person name="Bowman J.P."/>
        </authorList>
    </citation>
    <scope>NUCLEOTIDE SEQUENCE [LARGE SCALE GENOMIC DNA]</scope>
    <source>
        <strain evidence="4 5">LMG 25704</strain>
    </source>
</reference>
<comment type="caution">
    <text evidence="4">The sequence shown here is derived from an EMBL/GenBank/DDBJ whole genome shotgun (WGS) entry which is preliminary data.</text>
</comment>
<evidence type="ECO:0000259" key="3">
    <source>
        <dbReference type="Pfam" id="PF18962"/>
    </source>
</evidence>
<dbReference type="NCBIfam" id="TIGR04183">
    <property type="entry name" value="Por_Secre_tail"/>
    <property type="match status" value="1"/>
</dbReference>
<feature type="signal peptide" evidence="2">
    <location>
        <begin position="1"/>
        <end position="18"/>
    </location>
</feature>
<sequence length="595" mass="67395">MRLALLFSAILSSFWAIAQQEVIGTPISRIQEPSIQAFKTGDTLDLPFRDDFSDEMQIPNPTRWTDFKVYVNNTFPVDQRSRGVATFDGLDEGGKAYDITKENSDTLCDVLTSQYLDLSGTTSPYLAFLYQEGGWGELPEDNDSLVVDFWNVDSARWERVWSVEGEMKESGWTWASISADDPKWLKNGFRFRIGNYGARNGAFDIWNVDYLSLEENRTPADTVVEDPAITQPHPVLSRNFKLIPWFHLSTGSFRLGWTMKYRRNGPPPPGGWPLNLGKYRVFQDGAEIASRTSVPVITNLNHNVELEYIVPFDPTNIVIPTAPMELRIQAWYDGVAVGVRKNDSISLVQHFDNAYAFDDGSAERVYGLTQGDSYMLTQFQPLLSDTLKGFQIYFGQAKDDITNEPFKLVVYSFDNNAPDNIIYESDSLYLPQYAGRNNQFVAYELDTPGIYINGTVYIGLKQLSSTPLTVGFDRNTDGDTTVIYGDGNIWYPSNQQGALMIRPYFRYHPNDISVIEPEPQNHFKLYPNPAEDYIQLDFDGGNSAEIQIVDLNGRAVLSTRVQARQPIDVSALPAGIYFVRWNNGQYIEVEKLLLH</sequence>
<dbReference type="Pfam" id="PF18962">
    <property type="entry name" value="Por_Secre_tail"/>
    <property type="match status" value="1"/>
</dbReference>